<feature type="chain" id="PRO_5045292959" evidence="1">
    <location>
        <begin position="22"/>
        <end position="793"/>
    </location>
</feature>
<feature type="domain" description="Alpha fucosidase A-like C-terminal" evidence="3">
    <location>
        <begin position="695"/>
        <end position="791"/>
    </location>
</feature>
<dbReference type="Proteomes" id="UP001292913">
    <property type="component" value="Unassembled WGS sequence"/>
</dbReference>
<sequence length="793" mass="89640">MKTRLFLLLIMCLFILPSASAQQKEYSLWYSQPAPNEGAENIVKSRGFPYDKYWERWSLPIGNGYMGACIFGRTDTERIQLTEKTFGVKGPYKKGGIGNFAEIYIEGIHHDQPLNYKRSLRLNDAISTVNYQYEGVNYTREYFANYPSNVIVVKLKADQPGKISFTLRPVLPYLHEYNDEGTGRTGKVSAQNDLITLTGDIQFFRLPYEAQIKVIPSGGQLKAMNDESGNNGTIRIQQADSVVLLINAQTAYQLKSSVFTASPENKFTGNEHPHRAVSQCIQKAADKGYEALCKEHIADYQSLFSRVDLRLCDETPGIPTDSLLHDYQRGKESLYMDELLFQYGRYLLIASSRKGSLPPHLQGAWSQYEYAPWSGGYWHNINIQMNYWAAFNTNLAEVFIPYVEYNEAFRQSANEKATSYIKKNNPDALSAIPEENGWTIGTGANAFSIDSPGGHSGPGTGGFTTKLFWDYYDFTRDEDILKKHSYPAMLGMAKFLSKTLKPTEEGYLLADPSSSPEQYHNGTTYQTKGCAFDQGMIWESFHDVLKAADILKEESPFLRTIKEQIGKLDAIQIGESGQIKEYREEKKYSDIGDPRHRHISHLCALYPGTLINAETPEWLKAATVTLNNRGDKSTGWGVAHRLNLWARVKDGDMAYQRYQLLLKKYILENLWNMHPPFQIDGNLGGTAGVAEMLIQSHEGYINPLPALPAAWRDGSYEGLVARGNFVVSVFWKQGLMTQMDVLSRAGGECVIQYKDIANFTIKDAKGKKVKTIRESKNRIRFATQKGNTYYLNH</sequence>
<evidence type="ECO:0000259" key="4">
    <source>
        <dbReference type="Pfam" id="PF22124"/>
    </source>
</evidence>
<comment type="caution">
    <text evidence="5">The sequence shown here is derived from an EMBL/GenBank/DDBJ whole genome shotgun (WGS) entry which is preliminary data.</text>
</comment>
<keyword evidence="5" id="KW-0808">Transferase</keyword>
<feature type="domain" description="Glycosyl hydrolase family 95 N-terminal" evidence="2">
    <location>
        <begin position="99"/>
        <end position="253"/>
    </location>
</feature>
<dbReference type="Pfam" id="PF22124">
    <property type="entry name" value="Glyco_hydro_95_cat"/>
    <property type="match status" value="1"/>
</dbReference>
<keyword evidence="5" id="KW-0378">Hydrolase</keyword>
<keyword evidence="1" id="KW-0732">Signal</keyword>
<dbReference type="Gene3D" id="1.50.10.10">
    <property type="match status" value="1"/>
</dbReference>
<dbReference type="InterPro" id="IPR054363">
    <property type="entry name" value="GH95_cat"/>
</dbReference>
<feature type="domain" description="Glycosyl hydrolase family 95 catalytic" evidence="4">
    <location>
        <begin position="288"/>
        <end position="693"/>
    </location>
</feature>
<evidence type="ECO:0000259" key="3">
    <source>
        <dbReference type="Pfam" id="PF21307"/>
    </source>
</evidence>
<dbReference type="InterPro" id="IPR049053">
    <property type="entry name" value="AFCA-like_C"/>
</dbReference>
<reference evidence="5 6" key="1">
    <citation type="submission" date="2023-04" db="EMBL/GenBank/DDBJ databases">
        <title>Bacteroides pacosi sp. nov., isolated from the fecal material of an alpaca.</title>
        <authorList>
            <person name="Miller S."/>
            <person name="Hendry M."/>
            <person name="King J."/>
            <person name="Sankaranarayanan K."/>
            <person name="Lawson P.A."/>
        </authorList>
    </citation>
    <scope>NUCLEOTIDE SEQUENCE [LARGE SCALE GENOMIC DNA]</scope>
    <source>
        <strain evidence="5 6">A2-P53</strain>
    </source>
</reference>
<dbReference type="EMBL" id="JARZAK010000008">
    <property type="protein sequence ID" value="MDY7258783.1"/>
    <property type="molecule type" value="Genomic_DNA"/>
</dbReference>
<gene>
    <name evidence="5" type="ORF">QHG74_13785</name>
</gene>
<dbReference type="InterPro" id="IPR012341">
    <property type="entry name" value="6hp_glycosidase-like_sf"/>
</dbReference>
<dbReference type="GO" id="GO:0016787">
    <property type="term" value="F:hydrolase activity"/>
    <property type="evidence" value="ECO:0007669"/>
    <property type="project" value="UniProtKB-KW"/>
</dbReference>
<organism evidence="5 6">
    <name type="scientific">Bacteroides vicugnae</name>
    <dbReference type="NCBI Taxonomy" id="3037989"/>
    <lineage>
        <taxon>Bacteria</taxon>
        <taxon>Pseudomonadati</taxon>
        <taxon>Bacteroidota</taxon>
        <taxon>Bacteroidia</taxon>
        <taxon>Bacteroidales</taxon>
        <taxon>Bacteroidaceae</taxon>
        <taxon>Bacteroides</taxon>
    </lineage>
</organism>
<dbReference type="Pfam" id="PF21307">
    <property type="entry name" value="Glyco_hydro_95_C"/>
    <property type="match status" value="1"/>
</dbReference>
<keyword evidence="6" id="KW-1185">Reference proteome</keyword>
<protein>
    <submittedName>
        <fullName evidence="5">Glycoside hydrolase family 95 protein</fullName>
    </submittedName>
</protein>
<accession>A0ABU5HRF9</accession>
<evidence type="ECO:0000313" key="6">
    <source>
        <dbReference type="Proteomes" id="UP001292913"/>
    </source>
</evidence>
<feature type="signal peptide" evidence="1">
    <location>
        <begin position="1"/>
        <end position="21"/>
    </location>
</feature>
<evidence type="ECO:0000259" key="2">
    <source>
        <dbReference type="Pfam" id="PF14498"/>
    </source>
</evidence>
<dbReference type="Pfam" id="PF14498">
    <property type="entry name" value="Glyco_hyd_65N_2"/>
    <property type="match status" value="2"/>
</dbReference>
<dbReference type="PANTHER" id="PTHR31084:SF19">
    <property type="entry name" value="GLYCOSYL HYDROLASE FAMILY 95 N-TERMINAL DOMAIN-CONTAINING PROTEIN"/>
    <property type="match status" value="1"/>
</dbReference>
<name>A0ABU5HRF9_9BACE</name>
<dbReference type="InterPro" id="IPR016518">
    <property type="entry name" value="Alpha-L-fucosidase"/>
</dbReference>
<dbReference type="PANTHER" id="PTHR31084">
    <property type="entry name" value="ALPHA-L-FUCOSIDASE 2"/>
    <property type="match status" value="1"/>
</dbReference>
<dbReference type="InterPro" id="IPR027414">
    <property type="entry name" value="GH95_N_dom"/>
</dbReference>
<dbReference type="PIRSF" id="PIRSF007663">
    <property type="entry name" value="UCP007663"/>
    <property type="match status" value="1"/>
</dbReference>
<dbReference type="Gene3D" id="2.70.98.50">
    <property type="entry name" value="putative glycoside hydrolase family protein from bacillus halodurans"/>
    <property type="match status" value="1"/>
</dbReference>
<feature type="domain" description="Glycosyl hydrolase family 95 N-terminal" evidence="2">
    <location>
        <begin position="28"/>
        <end position="86"/>
    </location>
</feature>
<evidence type="ECO:0000313" key="5">
    <source>
        <dbReference type="EMBL" id="MDY7258783.1"/>
    </source>
</evidence>
<dbReference type="InterPro" id="IPR008928">
    <property type="entry name" value="6-hairpin_glycosidase_sf"/>
</dbReference>
<dbReference type="SUPFAM" id="SSF48208">
    <property type="entry name" value="Six-hairpin glycosidases"/>
    <property type="match status" value="1"/>
</dbReference>
<dbReference type="GO" id="GO:0016740">
    <property type="term" value="F:transferase activity"/>
    <property type="evidence" value="ECO:0007669"/>
    <property type="project" value="UniProtKB-KW"/>
</dbReference>
<dbReference type="RefSeq" id="WP_195648715.1">
    <property type="nucleotide sequence ID" value="NZ_JARZAK010000008.1"/>
</dbReference>
<proteinExistence type="predicted"/>
<evidence type="ECO:0000256" key="1">
    <source>
        <dbReference type="SAM" id="SignalP"/>
    </source>
</evidence>